<dbReference type="KEGG" id="fcy:FRACYDRAFT_242233"/>
<feature type="compositionally biased region" description="Polar residues" evidence="4">
    <location>
        <begin position="1052"/>
        <end position="1095"/>
    </location>
</feature>
<dbReference type="Pfam" id="PF13855">
    <property type="entry name" value="LRR_8"/>
    <property type="match status" value="1"/>
</dbReference>
<feature type="compositionally biased region" description="Polar residues" evidence="4">
    <location>
        <begin position="1006"/>
        <end position="1018"/>
    </location>
</feature>
<sequence>MSTNVDVSGGGTRGRPIHFPPRQQPLNETPDETEPSYSYEEQSFLAYDRQEDAVDEFHRQFAASSGAGGRHNNNNNNNQHNHNNNQQHGHSGGGVVAGGGRTMANTSTSSIPDLGSSSLLRDNNNNNNNSKNKNSSTVSSEFGGVNPRRNGNGNGGIIYSGISGGGGGGGSNFWKTTTRQTSRTSRASSSSGGGSGSGRALGGGTGRLRSSDQTTAQQRYADVDIDIDNKNSRSNSFSKKNNSIHKMKTILSSGPKMFGATRKPTREAANDNQQHGINVISSPKNQKQQQQQQQRSSPPVHPFHHSASASSLGSTGSNSAEARLKSKQRDEVRRLKLDAQQQLGVDGGIVDNGYYTEVPTVNSNININRDNRNSNSYNYDNGNGNGNNVQVSSGHNTTMSALEEEMSSDVYTTDDSYDTCDNSVDNDGSHTFLHSNLATTTTLTNHNCRSRGGDNDNSNRGDDRAHLLTRHINNNTRQQSTASSSSQQQHQNQHQIPVVFAPASPYYYDNTDSRSTTSTLSDLSISDNNGHQHHANQHQHHYNNSSNNNNNNTGTMTHGIDRGSSNIGSNANAFNSLLQGNSVPSRSFASSGKLIPHHKQQQHFSNANGGDLSGSGITGGIVEPSSLIDNSSAAFGGGGGNVSDNHNRNISIGSTPKDENHTTIATSTTTTSIGGGDGDGARHLQTADYIRHSGGSSGDNASNNAQRSSTNDTQLQNKIALLLDACETIRFPFKRKLILNSLHMTAADLPVKDLFGTVLGQSLYKLSMSGNRLSTVPRKLVTCLPSLKSLDISQCEIHQLPERWNLPQLKRLNLSHNRLTDFPEETMLEGLLELQDLNMYGNKISVIVVPHNPKLLARLEILNLGYNDLAYLPEELDRLKTLKTLKVMNNFLERIPMRVCNMDIKTIDVSSNPVIQPPIETCERGIGSMKRYYHCLSMEDQSKPNALEALQSKAARHSKNQSKSKMVGGVGLSLNFSKQKRRMQVGLGRRHSSDTDSSQSSASKSIPQKLQSSPSSQNRRGDFLKSKSLSTNSDNHASIAMHDPSVNKLPKRSQSLQDPVTEKASLQQDIETSTKSSPSTRYCPEQNSYTVSSRSELVPEIEPSNVAGDNGQVTINDTLKVIFVGMAMAGKTSMIKRLIEGEDAVIPKRDERTIGVDIYEWDPAVDKRYEHIDNRIQLQDKELEEVCGNTSVKFSVWDFAGQHVYHATHELFFSPRALYVLVWDMGATNPATKQRVKNADNSSNDLYGAFKLGYDSDDGFSDSDDDDFICEEEARRADRALERDIDEKVQFWVNCIQSSVPGAAILPVASFDDLFEENDHYEAKRRCGILKKRLLKHEALRIQGIKDRLKEYIEQNRANDAPALRLRKLLGSYTRPKIIFGNDGEDCVVRVSGTKYTGFAQLTEKINNIATGRDTAKDRYPIFRGHVGARIPRMRLKVLDAVRRMRDRFKVVEWGYFLEELRKYDITCAENVRDALYFLTNIGELSYFGDVLPDQAQHNLTVQLEKPKTTPPTAENSSASTDHLSGGLSQFIFLNPRWLVAAVACILRHDLDREIKETRRTLDNVQQQAVSSNTFNEANMNCPVITAEDACMLWQAKRFTKKAAQRAEEYSSEMKLKPFEFLQLLLVRFRVFIPIDLCIEKAFLGGKEYSRQSLDESQTPDIITIGGSASDGKDSLQSTYFFLPSLLGPGEPTEAWTYKSTDSWKATLCHSILFPDGVPPGLMERITASVLSDLYAMSHTKGSGAKRRQLAYEGNITVKEVICWRTAFIVKLGMQVQSSNGEQKESIVEIFTALVDRDSNVCVGSDQMSVGSMRLVTSGKGQEGNGGSKIWMGGYWVVVKAAIRVMEEYSCLEFEKQGFCPECLSKKGVSEASCWDFNFIRRRVLQGDLTLRCRHGHNVDIRLVDPYSRFYRSKSVTKGGDIQTEPVVPINEILRSVVVVGLWNGKTGKVVRVGSGFIADKKRGLIVTAAHTLMNIWGEKSTPFGENYYGMRQGKVVIGIIPRKKGEKSGTEAVFRYFAKIVAKDPEIDEGTCHLDACVLRITTRMENDIGGAGEGCGDQIEHLLLNNPHAIKQEKLQQLKITDKCELDEQVRIVGYNQGGEGLMGPGVSLNRYADFARGYVCKKFAGGEVSNNNDGNGHQQQPVRHRFKPREEIVIICPTIGGHSGGPCINQQGEVIGILSRADPAENQRCYLVPTYEWRSLLRRAKKIL</sequence>
<dbReference type="Proteomes" id="UP000095751">
    <property type="component" value="Unassembled WGS sequence"/>
</dbReference>
<feature type="region of interest" description="Disordered" evidence="4">
    <location>
        <begin position="653"/>
        <end position="711"/>
    </location>
</feature>
<dbReference type="InterPro" id="IPR009003">
    <property type="entry name" value="Peptidase_S1_PA"/>
</dbReference>
<feature type="compositionally biased region" description="Low complexity" evidence="4">
    <location>
        <begin position="306"/>
        <end position="320"/>
    </location>
</feature>
<protein>
    <submittedName>
        <fullName evidence="5">Uncharacterized protein</fullName>
    </submittedName>
</protein>
<feature type="compositionally biased region" description="Gly residues" evidence="4">
    <location>
        <begin position="90"/>
        <end position="101"/>
    </location>
</feature>
<dbReference type="InterPro" id="IPR032675">
    <property type="entry name" value="LRR_dom_sf"/>
</dbReference>
<keyword evidence="3" id="KW-0843">Virulence</keyword>
<dbReference type="Pfam" id="PF13365">
    <property type="entry name" value="Trypsin_2"/>
    <property type="match status" value="1"/>
</dbReference>
<feature type="compositionally biased region" description="Low complexity" evidence="4">
    <location>
        <begin position="70"/>
        <end position="89"/>
    </location>
</feature>
<dbReference type="Gene3D" id="2.40.10.10">
    <property type="entry name" value="Trypsin-like serine proteases"/>
    <property type="match status" value="1"/>
</dbReference>
<feature type="region of interest" description="Disordered" evidence="4">
    <location>
        <begin position="366"/>
        <end position="385"/>
    </location>
</feature>
<feature type="compositionally biased region" description="Basic residues" evidence="4">
    <location>
        <begin position="531"/>
        <end position="541"/>
    </location>
</feature>
<dbReference type="SUPFAM" id="SSF50494">
    <property type="entry name" value="Trypsin-like serine proteases"/>
    <property type="match status" value="1"/>
</dbReference>
<evidence type="ECO:0000256" key="4">
    <source>
        <dbReference type="SAM" id="MobiDB-lite"/>
    </source>
</evidence>
<feature type="compositionally biased region" description="Low complexity" evidence="4">
    <location>
        <begin position="176"/>
        <end position="190"/>
    </location>
</feature>
<dbReference type="SMART" id="SM00369">
    <property type="entry name" value="LRR_TYP"/>
    <property type="match status" value="4"/>
</dbReference>
<feature type="compositionally biased region" description="Gly residues" evidence="4">
    <location>
        <begin position="191"/>
        <end position="206"/>
    </location>
</feature>
<feature type="compositionally biased region" description="Basic and acidic residues" evidence="4">
    <location>
        <begin position="322"/>
        <end position="332"/>
    </location>
</feature>
<evidence type="ECO:0000313" key="6">
    <source>
        <dbReference type="Proteomes" id="UP000095751"/>
    </source>
</evidence>
<feature type="compositionally biased region" description="Gly residues" evidence="4">
    <location>
        <begin position="152"/>
        <end position="171"/>
    </location>
</feature>
<dbReference type="Pfam" id="PF08477">
    <property type="entry name" value="Roc"/>
    <property type="match status" value="1"/>
</dbReference>
<feature type="compositionally biased region" description="Low complexity" evidence="4">
    <location>
        <begin position="542"/>
        <end position="552"/>
    </location>
</feature>
<evidence type="ECO:0000256" key="1">
    <source>
        <dbReference type="ARBA" id="ARBA00022614"/>
    </source>
</evidence>
<feature type="region of interest" description="Disordered" evidence="4">
    <location>
        <begin position="282"/>
        <end position="332"/>
    </location>
</feature>
<proteinExistence type="predicted"/>
<feature type="compositionally biased region" description="Basic and acidic residues" evidence="4">
    <location>
        <begin position="451"/>
        <end position="463"/>
    </location>
</feature>
<feature type="compositionally biased region" description="Basic and acidic residues" evidence="4">
    <location>
        <begin position="48"/>
        <end position="59"/>
    </location>
</feature>
<feature type="region of interest" description="Disordered" evidence="4">
    <location>
        <begin position="1"/>
        <end position="270"/>
    </location>
</feature>
<organism evidence="5 6">
    <name type="scientific">Fragilariopsis cylindrus CCMP1102</name>
    <dbReference type="NCBI Taxonomy" id="635003"/>
    <lineage>
        <taxon>Eukaryota</taxon>
        <taxon>Sar</taxon>
        <taxon>Stramenopiles</taxon>
        <taxon>Ochrophyta</taxon>
        <taxon>Bacillariophyta</taxon>
        <taxon>Bacillariophyceae</taxon>
        <taxon>Bacillariophycidae</taxon>
        <taxon>Bacillariales</taxon>
        <taxon>Bacillariaceae</taxon>
        <taxon>Fragilariopsis</taxon>
    </lineage>
</organism>
<feature type="region of interest" description="Disordered" evidence="4">
    <location>
        <begin position="507"/>
        <end position="559"/>
    </location>
</feature>
<dbReference type="Gene3D" id="3.80.10.10">
    <property type="entry name" value="Ribonuclease Inhibitor"/>
    <property type="match status" value="1"/>
</dbReference>
<dbReference type="SMART" id="SM00364">
    <property type="entry name" value="LRR_BAC"/>
    <property type="match status" value="5"/>
</dbReference>
<feature type="compositionally biased region" description="Low complexity" evidence="4">
    <location>
        <begin position="662"/>
        <end position="672"/>
    </location>
</feature>
<dbReference type="PROSITE" id="PS51450">
    <property type="entry name" value="LRR"/>
    <property type="match status" value="1"/>
</dbReference>
<name>A0A1E7F6V4_9STRA</name>
<dbReference type="OrthoDB" id="44077at2759"/>
<feature type="compositionally biased region" description="Low complexity" evidence="4">
    <location>
        <begin position="509"/>
        <end position="529"/>
    </location>
</feature>
<dbReference type="InterPro" id="IPR043504">
    <property type="entry name" value="Peptidase_S1_PA_chymotrypsin"/>
</dbReference>
<evidence type="ECO:0000256" key="3">
    <source>
        <dbReference type="ARBA" id="ARBA00023026"/>
    </source>
</evidence>
<dbReference type="InterPro" id="IPR001611">
    <property type="entry name" value="Leu-rich_rpt"/>
</dbReference>
<dbReference type="PANTHER" id="PTHR24366">
    <property type="entry name" value="IG(IMMUNOGLOBULIN) AND LRR(LEUCINE RICH REPEAT) DOMAINS"/>
    <property type="match status" value="1"/>
</dbReference>
<feature type="compositionally biased region" description="Low complexity" evidence="4">
    <location>
        <begin position="116"/>
        <end position="140"/>
    </location>
</feature>
<dbReference type="InParanoid" id="A0A1E7F6V4"/>
<keyword evidence="1" id="KW-0433">Leucine-rich repeat</keyword>
<dbReference type="InterPro" id="IPR003591">
    <property type="entry name" value="Leu-rich_rpt_typical-subtyp"/>
</dbReference>
<dbReference type="SUPFAM" id="SSF52058">
    <property type="entry name" value="L domain-like"/>
    <property type="match status" value="1"/>
</dbReference>
<dbReference type="InterPro" id="IPR027417">
    <property type="entry name" value="P-loop_NTPase"/>
</dbReference>
<feature type="region of interest" description="Disordered" evidence="4">
    <location>
        <begin position="952"/>
        <end position="1096"/>
    </location>
</feature>
<feature type="region of interest" description="Disordered" evidence="4">
    <location>
        <begin position="444"/>
        <end position="463"/>
    </location>
</feature>
<evidence type="ECO:0000313" key="5">
    <source>
        <dbReference type="EMBL" id="OEU13880.1"/>
    </source>
</evidence>
<keyword evidence="2" id="KW-0677">Repeat</keyword>
<accession>A0A1E7F6V4</accession>
<evidence type="ECO:0000256" key="2">
    <source>
        <dbReference type="ARBA" id="ARBA00022737"/>
    </source>
</evidence>
<reference evidence="5 6" key="1">
    <citation type="submission" date="2016-09" db="EMBL/GenBank/DDBJ databases">
        <title>Extensive genetic diversity and differential bi-allelic expression allows diatom success in the polar Southern Ocean.</title>
        <authorList>
            <consortium name="DOE Joint Genome Institute"/>
            <person name="Mock T."/>
            <person name="Otillar R.P."/>
            <person name="Strauss J."/>
            <person name="Dupont C."/>
            <person name="Frickenhaus S."/>
            <person name="Maumus F."/>
            <person name="Mcmullan M."/>
            <person name="Sanges R."/>
            <person name="Schmutz J."/>
            <person name="Toseland A."/>
            <person name="Valas R."/>
            <person name="Veluchamy A."/>
            <person name="Ward B.J."/>
            <person name="Allen A."/>
            <person name="Barry K."/>
            <person name="Falciatore A."/>
            <person name="Ferrante M."/>
            <person name="Fortunato A.E."/>
            <person name="Gloeckner G."/>
            <person name="Gruber A."/>
            <person name="Hipkin R."/>
            <person name="Janech M."/>
            <person name="Kroth P."/>
            <person name="Leese F."/>
            <person name="Lindquist E."/>
            <person name="Lyon B.R."/>
            <person name="Martin J."/>
            <person name="Mayer C."/>
            <person name="Parker M."/>
            <person name="Quesneville H."/>
            <person name="Raymond J."/>
            <person name="Uhlig C."/>
            <person name="Valentin K.U."/>
            <person name="Worden A.Z."/>
            <person name="Armbrust E.V."/>
            <person name="Bowler C."/>
            <person name="Green B."/>
            <person name="Moulton V."/>
            <person name="Van Oosterhout C."/>
            <person name="Grigoriev I."/>
        </authorList>
    </citation>
    <scope>NUCLEOTIDE SEQUENCE [LARGE SCALE GENOMIC DNA]</scope>
    <source>
        <strain evidence="5 6">CCMP1102</strain>
    </source>
</reference>
<keyword evidence="6" id="KW-1185">Reference proteome</keyword>
<feature type="compositionally biased region" description="Low complexity" evidence="4">
    <location>
        <begin position="232"/>
        <end position="241"/>
    </location>
</feature>
<feature type="compositionally biased region" description="Polar residues" evidence="4">
    <location>
        <begin position="1027"/>
        <end position="1036"/>
    </location>
</feature>
<dbReference type="SUPFAM" id="SSF52540">
    <property type="entry name" value="P-loop containing nucleoside triphosphate hydrolases"/>
    <property type="match status" value="1"/>
</dbReference>
<dbReference type="EMBL" id="KV784361">
    <property type="protein sequence ID" value="OEU13880.1"/>
    <property type="molecule type" value="Genomic_DNA"/>
</dbReference>
<feature type="compositionally biased region" description="Low complexity" evidence="4">
    <location>
        <begin position="995"/>
        <end position="1005"/>
    </location>
</feature>
<dbReference type="PANTHER" id="PTHR24366:SF96">
    <property type="entry name" value="LEUCINE RICH REPEAT CONTAINING 53"/>
    <property type="match status" value="1"/>
</dbReference>
<gene>
    <name evidence="5" type="ORF">FRACYDRAFT_242233</name>
</gene>
<dbReference type="Gene3D" id="3.40.50.300">
    <property type="entry name" value="P-loop containing nucleotide triphosphate hydrolases"/>
    <property type="match status" value="1"/>
</dbReference>